<protein>
    <submittedName>
        <fullName evidence="1">Uncharacterized protein</fullName>
    </submittedName>
</protein>
<name>A0A0R2HFJ3_9FIRM</name>
<dbReference type="PATRIC" id="fig|1410657.5.peg.247"/>
<accession>A0A0R2HFJ3</accession>
<proteinExistence type="predicted"/>
<evidence type="ECO:0000313" key="1">
    <source>
        <dbReference type="EMBL" id="KRN50374.1"/>
    </source>
</evidence>
<organism evidence="1 2">
    <name type="scientific">Kandleria vitulina DSM 20405</name>
    <dbReference type="NCBI Taxonomy" id="1410657"/>
    <lineage>
        <taxon>Bacteria</taxon>
        <taxon>Bacillati</taxon>
        <taxon>Bacillota</taxon>
        <taxon>Erysipelotrichia</taxon>
        <taxon>Erysipelotrichales</taxon>
        <taxon>Coprobacillaceae</taxon>
        <taxon>Kandleria</taxon>
    </lineage>
</organism>
<dbReference type="EMBL" id="JQBL01000010">
    <property type="protein sequence ID" value="KRN50374.1"/>
    <property type="molecule type" value="Genomic_DNA"/>
</dbReference>
<evidence type="ECO:0000313" key="2">
    <source>
        <dbReference type="Proteomes" id="UP000051841"/>
    </source>
</evidence>
<reference evidence="1 2" key="1">
    <citation type="journal article" date="2015" name="Genome Announc.">
        <title>Expanding the biotechnology potential of lactobacilli through comparative genomics of 213 strains and associated genera.</title>
        <authorList>
            <person name="Sun Z."/>
            <person name="Harris H.M."/>
            <person name="McCann A."/>
            <person name="Guo C."/>
            <person name="Argimon S."/>
            <person name="Zhang W."/>
            <person name="Yang X."/>
            <person name="Jeffery I.B."/>
            <person name="Cooney J.C."/>
            <person name="Kagawa T.F."/>
            <person name="Liu W."/>
            <person name="Song Y."/>
            <person name="Salvetti E."/>
            <person name="Wrobel A."/>
            <person name="Rasinkangas P."/>
            <person name="Parkhill J."/>
            <person name="Rea M.C."/>
            <person name="O'Sullivan O."/>
            <person name="Ritari J."/>
            <person name="Douillard F.P."/>
            <person name="Paul Ross R."/>
            <person name="Yang R."/>
            <person name="Briner A.E."/>
            <person name="Felis G.E."/>
            <person name="de Vos W.M."/>
            <person name="Barrangou R."/>
            <person name="Klaenhammer T.R."/>
            <person name="Caufield P.W."/>
            <person name="Cui Y."/>
            <person name="Zhang H."/>
            <person name="O'Toole P.W."/>
        </authorList>
    </citation>
    <scope>NUCLEOTIDE SEQUENCE [LARGE SCALE GENOMIC DNA]</scope>
    <source>
        <strain evidence="1 2">DSM 20405</strain>
    </source>
</reference>
<sequence length="81" mass="8981">MLLNKLQNRLPEISAVVAEEKGIDQLAVRYEKGESLSASFLRALHAFFNSVPSVADVISEDEEMPTDQLIAGLKKGNFSFR</sequence>
<keyword evidence="2" id="KW-1185">Reference proteome</keyword>
<dbReference type="AlphaFoldDB" id="A0A0R2HFJ3"/>
<dbReference type="RefSeq" id="WP_029070259.1">
    <property type="nucleotide sequence ID" value="NZ_JQBL01000010.1"/>
</dbReference>
<dbReference type="Proteomes" id="UP000051841">
    <property type="component" value="Unassembled WGS sequence"/>
</dbReference>
<gene>
    <name evidence="1" type="ORF">IV49_GL000242</name>
</gene>
<comment type="caution">
    <text evidence="1">The sequence shown here is derived from an EMBL/GenBank/DDBJ whole genome shotgun (WGS) entry which is preliminary data.</text>
</comment>